<dbReference type="SUPFAM" id="SSF55729">
    <property type="entry name" value="Acyl-CoA N-acyltransferases (Nat)"/>
    <property type="match status" value="1"/>
</dbReference>
<feature type="domain" description="N-acetyltransferase" evidence="3">
    <location>
        <begin position="4"/>
        <end position="162"/>
    </location>
</feature>
<evidence type="ECO:0000256" key="2">
    <source>
        <dbReference type="ARBA" id="ARBA00023315"/>
    </source>
</evidence>
<organism evidence="4 5">
    <name type="scientific">Halobaculum litoreum</name>
    <dbReference type="NCBI Taxonomy" id="3031998"/>
    <lineage>
        <taxon>Archaea</taxon>
        <taxon>Methanobacteriati</taxon>
        <taxon>Methanobacteriota</taxon>
        <taxon>Stenosarchaea group</taxon>
        <taxon>Halobacteria</taxon>
        <taxon>Halobacteriales</taxon>
        <taxon>Haloferacaceae</taxon>
        <taxon>Halobaculum</taxon>
    </lineage>
</organism>
<dbReference type="PANTHER" id="PTHR43877">
    <property type="entry name" value="AMINOALKYLPHOSPHONATE N-ACETYLTRANSFERASE-RELATED-RELATED"/>
    <property type="match status" value="1"/>
</dbReference>
<dbReference type="Pfam" id="PF00583">
    <property type="entry name" value="Acetyltransf_1"/>
    <property type="match status" value="1"/>
</dbReference>
<reference evidence="4 5" key="1">
    <citation type="journal article" date="2019" name="Int. J. Syst. Evol. Microbiol.">
        <title>The Global Catalogue of Microorganisms (GCM) 10K type strain sequencing project: providing services to taxonomists for standard genome sequencing and annotation.</title>
        <authorList>
            <consortium name="The Broad Institute Genomics Platform"/>
            <consortium name="The Broad Institute Genome Sequencing Center for Infectious Disease"/>
            <person name="Wu L."/>
            <person name="Ma J."/>
        </authorList>
    </citation>
    <scope>NUCLEOTIDE SEQUENCE [LARGE SCALE GENOMIC DNA]</scope>
    <source>
        <strain evidence="4 5">DT92</strain>
    </source>
</reference>
<dbReference type="GeneID" id="81123103"/>
<gene>
    <name evidence="4" type="ORF">ACFQRB_01470</name>
</gene>
<sequence length="162" mass="18036">MSEPPIRPAADADAPALAALYRDAYGRLADAGFPSSAAETDAAEVREWLAERDCWVVDDPAGHDDAPRVAAAIQLRGREDWPCPEVCRLAVAPERRREGLGAALLDHAEAVVAERGHDRVRLRSFTDHPFLLDWYAARGYERVGLQRLDSRPFDVPILERRL</sequence>
<evidence type="ECO:0000256" key="1">
    <source>
        <dbReference type="ARBA" id="ARBA00022679"/>
    </source>
</evidence>
<keyword evidence="5" id="KW-1185">Reference proteome</keyword>
<dbReference type="GO" id="GO:0016746">
    <property type="term" value="F:acyltransferase activity"/>
    <property type="evidence" value="ECO:0007669"/>
    <property type="project" value="UniProtKB-KW"/>
</dbReference>
<dbReference type="Proteomes" id="UP001596368">
    <property type="component" value="Unassembled WGS sequence"/>
</dbReference>
<accession>A0ABD5XKN1</accession>
<keyword evidence="2 4" id="KW-0012">Acyltransferase</keyword>
<dbReference type="PROSITE" id="PS51186">
    <property type="entry name" value="GNAT"/>
    <property type="match status" value="1"/>
</dbReference>
<dbReference type="InterPro" id="IPR000182">
    <property type="entry name" value="GNAT_dom"/>
</dbReference>
<name>A0ABD5XKN1_9EURY</name>
<evidence type="ECO:0000259" key="3">
    <source>
        <dbReference type="PROSITE" id="PS51186"/>
    </source>
</evidence>
<dbReference type="RefSeq" id="WP_284013017.1">
    <property type="nucleotide sequence ID" value="NZ_CP126156.1"/>
</dbReference>
<proteinExistence type="predicted"/>
<comment type="caution">
    <text evidence="4">The sequence shown here is derived from an EMBL/GenBank/DDBJ whole genome shotgun (WGS) entry which is preliminary data.</text>
</comment>
<protein>
    <submittedName>
        <fullName evidence="4">GNAT family N-acetyltransferase</fullName>
        <ecNumber evidence="4">2.3.-.-</ecNumber>
    </submittedName>
</protein>
<dbReference type="EMBL" id="JBHSZG010000001">
    <property type="protein sequence ID" value="MFC7135629.1"/>
    <property type="molecule type" value="Genomic_DNA"/>
</dbReference>
<dbReference type="CDD" id="cd04301">
    <property type="entry name" value="NAT_SF"/>
    <property type="match status" value="1"/>
</dbReference>
<dbReference type="InterPro" id="IPR050832">
    <property type="entry name" value="Bact_Acetyltransf"/>
</dbReference>
<dbReference type="InterPro" id="IPR016181">
    <property type="entry name" value="Acyl_CoA_acyltransferase"/>
</dbReference>
<evidence type="ECO:0000313" key="5">
    <source>
        <dbReference type="Proteomes" id="UP001596368"/>
    </source>
</evidence>
<keyword evidence="1 4" id="KW-0808">Transferase</keyword>
<dbReference type="AlphaFoldDB" id="A0ABD5XKN1"/>
<dbReference type="EC" id="2.3.-.-" evidence="4"/>
<dbReference type="Gene3D" id="3.40.630.30">
    <property type="match status" value="1"/>
</dbReference>
<evidence type="ECO:0000313" key="4">
    <source>
        <dbReference type="EMBL" id="MFC7135629.1"/>
    </source>
</evidence>